<dbReference type="Pfam" id="PF09329">
    <property type="entry name" value="zf-primase"/>
    <property type="match status" value="1"/>
</dbReference>
<reference evidence="3 4" key="1">
    <citation type="journal article" date="2016" name="Mol. Biol. Evol.">
        <title>Genome-Wide Survey of Gut Fungi (Harpellales) Reveals the First Horizontally Transferred Ubiquitin Gene from a Mosquito Host.</title>
        <authorList>
            <person name="Wang Y."/>
            <person name="White M.M."/>
            <person name="Kvist S."/>
            <person name="Moncalvo J.M."/>
        </authorList>
    </citation>
    <scope>NUCLEOTIDE SEQUENCE [LARGE SCALE GENOMIC DNA]</scope>
    <source>
        <strain evidence="3 4">ALG-7-W6</strain>
    </source>
</reference>
<dbReference type="Proteomes" id="UP000187455">
    <property type="component" value="Unassembled WGS sequence"/>
</dbReference>
<name>A0A1R0H843_9FUNG</name>
<accession>A0A1R0H843</accession>
<proteinExistence type="inferred from homology"/>
<evidence type="ECO:0000313" key="4">
    <source>
        <dbReference type="Proteomes" id="UP000187455"/>
    </source>
</evidence>
<dbReference type="InterPro" id="IPR040184">
    <property type="entry name" value="Mcm10"/>
</dbReference>
<evidence type="ECO:0000256" key="1">
    <source>
        <dbReference type="ARBA" id="ARBA00009679"/>
    </source>
</evidence>
<comment type="caution">
    <text evidence="3">The sequence shown here is derived from an EMBL/GenBank/DDBJ whole genome shotgun (WGS) entry which is preliminary data.</text>
</comment>
<dbReference type="InterPro" id="IPR012340">
    <property type="entry name" value="NA-bd_OB-fold"/>
</dbReference>
<dbReference type="InterPro" id="IPR015408">
    <property type="entry name" value="Znf_Mcm10/DnaG"/>
</dbReference>
<dbReference type="Gene3D" id="2.40.50.140">
    <property type="entry name" value="Nucleic acid-binding proteins"/>
    <property type="match status" value="1"/>
</dbReference>
<gene>
    <name evidence="3" type="ORF">AYI68_g516</name>
</gene>
<dbReference type="AlphaFoldDB" id="A0A1R0H843"/>
<evidence type="ECO:0000259" key="2">
    <source>
        <dbReference type="Pfam" id="PF09329"/>
    </source>
</evidence>
<organism evidence="3 4">
    <name type="scientific">Smittium mucronatum</name>
    <dbReference type="NCBI Taxonomy" id="133383"/>
    <lineage>
        <taxon>Eukaryota</taxon>
        <taxon>Fungi</taxon>
        <taxon>Fungi incertae sedis</taxon>
        <taxon>Zoopagomycota</taxon>
        <taxon>Kickxellomycotina</taxon>
        <taxon>Harpellomycetes</taxon>
        <taxon>Harpellales</taxon>
        <taxon>Legeriomycetaceae</taxon>
        <taxon>Smittium</taxon>
    </lineage>
</organism>
<comment type="similarity">
    <text evidence="1">Belongs to the MCM10 family.</text>
</comment>
<dbReference type="OrthoDB" id="273123at2759"/>
<dbReference type="EMBL" id="LSSL01000161">
    <property type="protein sequence ID" value="OLY85309.1"/>
    <property type="molecule type" value="Genomic_DNA"/>
</dbReference>
<sequence>MIQGKRDWLYQIILKIMILKWTRIATLEQVNQFMKRFENVKLSEIIEQVKEKKQDIAKKAPWSTFVVLKKDPVEIESSKGKKCYRLIATDLSGRDVVILLFSNGSEFISKLKPFYIISVSNPSQEVVFLNVKSQSQILLVGKSRDAIFCKGKLQDDKPCQEMININMSNVCDFHLANAYQVSRRKRNMFLDSTTPHVLQPEKIKKIKLETVQIPFSTLDS</sequence>
<dbReference type="GO" id="GO:0003688">
    <property type="term" value="F:DNA replication origin binding"/>
    <property type="evidence" value="ECO:0007669"/>
    <property type="project" value="TreeGrafter"/>
</dbReference>
<dbReference type="PANTHER" id="PTHR13454">
    <property type="entry name" value="PROTEIN MCM10 HOMOLOG"/>
    <property type="match status" value="1"/>
</dbReference>
<dbReference type="STRING" id="133383.A0A1R0H843"/>
<dbReference type="PANTHER" id="PTHR13454:SF11">
    <property type="entry name" value="PROTEIN MCM10 HOMOLOG"/>
    <property type="match status" value="1"/>
</dbReference>
<evidence type="ECO:0000313" key="3">
    <source>
        <dbReference type="EMBL" id="OLY85309.1"/>
    </source>
</evidence>
<dbReference type="GO" id="GO:0006270">
    <property type="term" value="P:DNA replication initiation"/>
    <property type="evidence" value="ECO:0007669"/>
    <property type="project" value="InterPro"/>
</dbReference>
<keyword evidence="4" id="KW-1185">Reference proteome</keyword>
<protein>
    <submittedName>
        <fullName evidence="3">Protein MCM10-like protein</fullName>
    </submittedName>
</protein>
<dbReference type="GO" id="GO:0043596">
    <property type="term" value="C:nuclear replication fork"/>
    <property type="evidence" value="ECO:0007669"/>
    <property type="project" value="TreeGrafter"/>
</dbReference>
<feature type="domain" description="Zinc finger Mcm10/DnaG-type" evidence="2">
    <location>
        <begin position="141"/>
        <end position="186"/>
    </location>
</feature>
<dbReference type="GO" id="GO:0003697">
    <property type="term" value="F:single-stranded DNA binding"/>
    <property type="evidence" value="ECO:0007669"/>
    <property type="project" value="InterPro"/>
</dbReference>